<reference evidence="1 2" key="1">
    <citation type="journal article" date="2015" name="Sci. Rep.">
        <title>The power of single molecule real-time sequencing technology in the de novo assembly of a eukaryotic genome.</title>
        <authorList>
            <person name="Sakai H."/>
            <person name="Naito K."/>
            <person name="Ogiso-Tanaka E."/>
            <person name="Takahashi Y."/>
            <person name="Iseki K."/>
            <person name="Muto C."/>
            <person name="Satou K."/>
            <person name="Teruya K."/>
            <person name="Shiroma A."/>
            <person name="Shimoji M."/>
            <person name="Hirano T."/>
            <person name="Itoh T."/>
            <person name="Kaga A."/>
            <person name="Tomooka N."/>
        </authorList>
    </citation>
    <scope>NUCLEOTIDE SEQUENCE [LARGE SCALE GENOMIC DNA]</scope>
    <source>
        <strain evidence="2">cv. Shumari</strain>
    </source>
</reference>
<organism evidence="1 2">
    <name type="scientific">Vigna angularis var. angularis</name>
    <dbReference type="NCBI Taxonomy" id="157739"/>
    <lineage>
        <taxon>Eukaryota</taxon>
        <taxon>Viridiplantae</taxon>
        <taxon>Streptophyta</taxon>
        <taxon>Embryophyta</taxon>
        <taxon>Tracheophyta</taxon>
        <taxon>Spermatophyta</taxon>
        <taxon>Magnoliopsida</taxon>
        <taxon>eudicotyledons</taxon>
        <taxon>Gunneridae</taxon>
        <taxon>Pentapetalae</taxon>
        <taxon>rosids</taxon>
        <taxon>fabids</taxon>
        <taxon>Fabales</taxon>
        <taxon>Fabaceae</taxon>
        <taxon>Papilionoideae</taxon>
        <taxon>50 kb inversion clade</taxon>
        <taxon>NPAAA clade</taxon>
        <taxon>indigoferoid/millettioid clade</taxon>
        <taxon>Phaseoleae</taxon>
        <taxon>Vigna</taxon>
    </lineage>
</organism>
<accession>A0A0S3SRU9</accession>
<sequence>MTPPPAMVPLIRVSSSSSPLIASCKCLGVILFTLRSLLAFPASSRTSAVRYSRIEAKYTAAVAPTRPLAWTLCFSCLWIRPTGNYISKHKSYKNI</sequence>
<dbReference type="AlphaFoldDB" id="A0A0S3SRU9"/>
<gene>
    <name evidence="1" type="primary">Vigan.08G230100</name>
    <name evidence="1" type="ORF">VIGAN_08230100</name>
</gene>
<keyword evidence="2" id="KW-1185">Reference proteome</keyword>
<protein>
    <submittedName>
        <fullName evidence="1">Uncharacterized protein</fullName>
    </submittedName>
</protein>
<dbReference type="EMBL" id="AP015041">
    <property type="protein sequence ID" value="BAT95552.1"/>
    <property type="molecule type" value="Genomic_DNA"/>
</dbReference>
<evidence type="ECO:0000313" key="1">
    <source>
        <dbReference type="EMBL" id="BAT95552.1"/>
    </source>
</evidence>
<evidence type="ECO:0000313" key="2">
    <source>
        <dbReference type="Proteomes" id="UP000291084"/>
    </source>
</evidence>
<dbReference type="Proteomes" id="UP000291084">
    <property type="component" value="Chromosome 8"/>
</dbReference>
<dbReference type="OrthoDB" id="1435190at2759"/>
<proteinExistence type="predicted"/>
<name>A0A0S3SRU9_PHAAN</name>